<dbReference type="NCBIfam" id="TIGR04183">
    <property type="entry name" value="Por_Secre_tail"/>
    <property type="match status" value="1"/>
</dbReference>
<dbReference type="InterPro" id="IPR011041">
    <property type="entry name" value="Quinoprot_gluc/sorb_DH_b-prop"/>
</dbReference>
<dbReference type="PANTHER" id="PTHR19328:SF13">
    <property type="entry name" value="HIPL1 PROTEIN"/>
    <property type="match status" value="1"/>
</dbReference>
<organism evidence="4 5">
    <name type="scientific">Candidatus Kapaibacterium thiocyanatum</name>
    <dbReference type="NCBI Taxonomy" id="1895771"/>
    <lineage>
        <taxon>Bacteria</taxon>
        <taxon>Pseudomonadati</taxon>
        <taxon>Candidatus Kapaibacteriota</taxon>
        <taxon>Candidatus Kapaibacteriia</taxon>
        <taxon>Candidatus Kapaibacteriales</taxon>
        <taxon>Candidatus Kapaibacteriaceae</taxon>
        <taxon>Candidatus Kapaibacterium</taxon>
    </lineage>
</organism>
<proteinExistence type="predicted"/>
<evidence type="ECO:0000259" key="2">
    <source>
        <dbReference type="Pfam" id="PF07995"/>
    </source>
</evidence>
<name>A0A1M3L6N6_9BACT</name>
<comment type="caution">
    <text evidence="4">The sequence shown here is derived from an EMBL/GenBank/DDBJ whole genome shotgun (WGS) entry which is preliminary data.</text>
</comment>
<dbReference type="Pfam" id="PF07995">
    <property type="entry name" value="GSDH"/>
    <property type="match status" value="1"/>
</dbReference>
<feature type="chain" id="PRO_5012024784" description="Secretion system C-terminal sorting domain-containing protein" evidence="1">
    <location>
        <begin position="21"/>
        <end position="470"/>
    </location>
</feature>
<sequence length="470" mass="50722">MVSRILAVVFLVLTAASLQAQHSVRLSDGTTLNISTLTTSIGRPQALALDASNNLWITERERGGVAIVDRARGTVRRVLMIPGGNLFGIALHPDFDHGSPFVFTTRTTSSGGLILERYRYDGVFLVEGTPLLTIPDVPVSMGGSLRVLPDRTMMLTVASFDTPTPSDIHTLNGKILRLTLDGRPVTSNPYYDARNPAASAGYIYTFGHRNPLGTCFVPTSDEHLPMALYAVECGARAYDEINMLQAGRHYGWFGQEGYCRTPVDTSVCPLVTFDDSPSAITWYDSPAIPSFRRSLIVGTQLGRGLAVAKVTTSGDVVNRDETKPADNNMILDDDHLIGLGPARGVERVRDVITSPEGRIYVAVQVPGTANADRIVVIENPAYHIPLGVDDQPNVGGFTYGPNPATTSLTIHAEAIASEGWTIRVVDLMGRTLDTRPLEPSTTFDVSSLAHGTYMLVLSNGTLTHTGAFVR</sequence>
<dbReference type="InterPro" id="IPR012938">
    <property type="entry name" value="Glc/Sorbosone_DH"/>
</dbReference>
<gene>
    <name evidence="4" type="ORF">BGO89_01170</name>
</gene>
<evidence type="ECO:0000259" key="3">
    <source>
        <dbReference type="Pfam" id="PF18962"/>
    </source>
</evidence>
<evidence type="ECO:0000313" key="4">
    <source>
        <dbReference type="EMBL" id="OJX61227.1"/>
    </source>
</evidence>
<dbReference type="Pfam" id="PF18962">
    <property type="entry name" value="Por_Secre_tail"/>
    <property type="match status" value="1"/>
</dbReference>
<dbReference type="Gene3D" id="2.120.10.30">
    <property type="entry name" value="TolB, C-terminal domain"/>
    <property type="match status" value="1"/>
</dbReference>
<evidence type="ECO:0008006" key="6">
    <source>
        <dbReference type="Google" id="ProtNLM"/>
    </source>
</evidence>
<dbReference type="InterPro" id="IPR011042">
    <property type="entry name" value="6-blade_b-propeller_TolB-like"/>
</dbReference>
<feature type="domain" description="Secretion system C-terminal sorting" evidence="3">
    <location>
        <begin position="401"/>
        <end position="462"/>
    </location>
</feature>
<keyword evidence="1" id="KW-0732">Signal</keyword>
<dbReference type="EMBL" id="MKVH01000002">
    <property type="protein sequence ID" value="OJX61227.1"/>
    <property type="molecule type" value="Genomic_DNA"/>
</dbReference>
<dbReference type="AlphaFoldDB" id="A0A1M3L6N6"/>
<reference evidence="4 5" key="1">
    <citation type="submission" date="2016-09" db="EMBL/GenBank/DDBJ databases">
        <title>Genome-resolved meta-omics ties microbial dynamics to process performance in biotechnology for thiocyanate degradation.</title>
        <authorList>
            <person name="Kantor R.S."/>
            <person name="Huddy R.J."/>
            <person name="Iyer R."/>
            <person name="Thomas B.C."/>
            <person name="Brown C.T."/>
            <person name="Anantharaman K."/>
            <person name="Tringe S."/>
            <person name="Hettich R.L."/>
            <person name="Harrison S.T."/>
            <person name="Banfield J.F."/>
        </authorList>
    </citation>
    <scope>NUCLEOTIDE SEQUENCE [LARGE SCALE GENOMIC DNA]</scope>
    <source>
        <strain evidence="4">59-99</strain>
    </source>
</reference>
<evidence type="ECO:0000313" key="5">
    <source>
        <dbReference type="Proteomes" id="UP000184233"/>
    </source>
</evidence>
<dbReference type="STRING" id="1895771.BGO89_01170"/>
<evidence type="ECO:0000256" key="1">
    <source>
        <dbReference type="SAM" id="SignalP"/>
    </source>
</evidence>
<dbReference type="SUPFAM" id="SSF50952">
    <property type="entry name" value="Soluble quinoprotein glucose dehydrogenase"/>
    <property type="match status" value="1"/>
</dbReference>
<accession>A0A1M3L6N6</accession>
<feature type="domain" description="Glucose/Sorbosone dehydrogenase" evidence="2">
    <location>
        <begin position="44"/>
        <end position="364"/>
    </location>
</feature>
<protein>
    <recommendedName>
        <fullName evidence="6">Secretion system C-terminal sorting domain-containing protein</fullName>
    </recommendedName>
</protein>
<dbReference type="PANTHER" id="PTHR19328">
    <property type="entry name" value="HEDGEHOG-INTERACTING PROTEIN"/>
    <property type="match status" value="1"/>
</dbReference>
<dbReference type="Proteomes" id="UP000184233">
    <property type="component" value="Unassembled WGS sequence"/>
</dbReference>
<feature type="signal peptide" evidence="1">
    <location>
        <begin position="1"/>
        <end position="20"/>
    </location>
</feature>
<dbReference type="InterPro" id="IPR026444">
    <property type="entry name" value="Secre_tail"/>
</dbReference>